<dbReference type="Proteomes" id="UP001652623">
    <property type="component" value="Chromosome 2"/>
</dbReference>
<dbReference type="GeneID" id="132800672"/>
<dbReference type="RefSeq" id="XP_060670871.1">
    <property type="nucleotide sequence ID" value="XM_060814888.1"/>
</dbReference>
<evidence type="ECO:0000313" key="1">
    <source>
        <dbReference type="Proteomes" id="UP001652623"/>
    </source>
</evidence>
<name>A0ABM4A2B1_ZIZJJ</name>
<keyword evidence="1" id="KW-1185">Reference proteome</keyword>
<organism evidence="1 2">
    <name type="scientific">Ziziphus jujuba</name>
    <name type="common">Chinese jujube</name>
    <name type="synonym">Ziziphus sativa</name>
    <dbReference type="NCBI Taxonomy" id="326968"/>
    <lineage>
        <taxon>Eukaryota</taxon>
        <taxon>Viridiplantae</taxon>
        <taxon>Streptophyta</taxon>
        <taxon>Embryophyta</taxon>
        <taxon>Tracheophyta</taxon>
        <taxon>Spermatophyta</taxon>
        <taxon>Magnoliopsida</taxon>
        <taxon>eudicotyledons</taxon>
        <taxon>Gunneridae</taxon>
        <taxon>Pentapetalae</taxon>
        <taxon>rosids</taxon>
        <taxon>fabids</taxon>
        <taxon>Rosales</taxon>
        <taxon>Rhamnaceae</taxon>
        <taxon>Paliureae</taxon>
        <taxon>Ziziphus</taxon>
    </lineage>
</organism>
<gene>
    <name evidence="2" type="primary">LOC132800672</name>
</gene>
<evidence type="ECO:0000313" key="2">
    <source>
        <dbReference type="RefSeq" id="XP_060670871.1"/>
    </source>
</evidence>
<proteinExistence type="predicted"/>
<reference evidence="1" key="1">
    <citation type="submission" date="2025-05" db="UniProtKB">
        <authorList>
            <consortium name="RefSeq"/>
        </authorList>
    </citation>
    <scope>NUCLEOTIDE SEQUENCE [LARGE SCALE GENOMIC DNA]</scope>
</reference>
<sequence>MGERKLLGPEIVQATVDKVNIMQAKFRAAQERQKSYADVGRKDLEFKYISDPLHMLETLEIELRDDFSYEEQPMQILGREEKRLHNKTIALVKVLWRNHLVQEATWEQEDPMRSQYPYLFQN</sequence>
<protein>
    <submittedName>
        <fullName evidence="2">Uncharacterized protein LOC132800672</fullName>
    </submittedName>
</protein>
<reference evidence="2" key="2">
    <citation type="submission" date="2025-08" db="UniProtKB">
        <authorList>
            <consortium name="RefSeq"/>
        </authorList>
    </citation>
    <scope>IDENTIFICATION</scope>
    <source>
        <tissue evidence="2">Seedling</tissue>
    </source>
</reference>
<dbReference type="PANTHER" id="PTHR46148:SF57">
    <property type="entry name" value="OS12G0499874 PROTEIN"/>
    <property type="match status" value="1"/>
</dbReference>
<dbReference type="PANTHER" id="PTHR46148">
    <property type="entry name" value="CHROMO DOMAIN-CONTAINING PROTEIN"/>
    <property type="match status" value="1"/>
</dbReference>
<accession>A0ABM4A2B1</accession>